<evidence type="ECO:0000256" key="1">
    <source>
        <dbReference type="ARBA" id="ARBA00001957"/>
    </source>
</evidence>
<dbReference type="Gene3D" id="3.40.50.12780">
    <property type="entry name" value="N-terminal domain of ligase-like"/>
    <property type="match status" value="1"/>
</dbReference>
<proteinExistence type="inferred from homology"/>
<dbReference type="Pfam" id="PF00501">
    <property type="entry name" value="AMP-binding"/>
    <property type="match status" value="3"/>
</dbReference>
<dbReference type="CDD" id="cd19531">
    <property type="entry name" value="LCL_NRPS-like"/>
    <property type="match status" value="2"/>
</dbReference>
<dbReference type="GO" id="GO:0017000">
    <property type="term" value="P:antibiotic biosynthetic process"/>
    <property type="evidence" value="ECO:0007669"/>
    <property type="project" value="UniProtKB-KW"/>
</dbReference>
<dbReference type="InterPro" id="IPR045851">
    <property type="entry name" value="AMP-bd_C_sf"/>
</dbReference>
<dbReference type="CDD" id="cd05930">
    <property type="entry name" value="A_NRPS"/>
    <property type="match status" value="1"/>
</dbReference>
<dbReference type="InterPro" id="IPR000873">
    <property type="entry name" value="AMP-dep_synth/lig_dom"/>
</dbReference>
<dbReference type="Gene3D" id="3.30.300.30">
    <property type="match status" value="3"/>
</dbReference>
<dbReference type="InterPro" id="IPR006162">
    <property type="entry name" value="Ppantetheine_attach_site"/>
</dbReference>
<feature type="domain" description="Carrier" evidence="10">
    <location>
        <begin position="2285"/>
        <end position="2360"/>
    </location>
</feature>
<dbReference type="NCBIfam" id="TIGR01720">
    <property type="entry name" value="NRPS-para261"/>
    <property type="match status" value="1"/>
</dbReference>
<evidence type="ECO:0000256" key="9">
    <source>
        <dbReference type="SAM" id="MobiDB-lite"/>
    </source>
</evidence>
<dbReference type="Pfam" id="PF21394">
    <property type="entry name" value="Beta-ketacyl_N"/>
    <property type="match status" value="1"/>
</dbReference>
<dbReference type="PROSITE" id="PS50075">
    <property type="entry name" value="CARRIER"/>
    <property type="match status" value="3"/>
</dbReference>
<dbReference type="FunFam" id="3.40.50.980:FF:000001">
    <property type="entry name" value="Non-ribosomal peptide synthetase"/>
    <property type="match status" value="2"/>
</dbReference>
<dbReference type="Gene3D" id="3.30.559.10">
    <property type="entry name" value="Chloramphenicol acetyltransferase-like domain"/>
    <property type="match status" value="3"/>
</dbReference>
<accession>A0A1I2HGT1</accession>
<evidence type="ECO:0000256" key="4">
    <source>
        <dbReference type="ARBA" id="ARBA00022553"/>
    </source>
</evidence>
<dbReference type="InterPro" id="IPR036291">
    <property type="entry name" value="NAD(P)-bd_dom_sf"/>
</dbReference>
<dbReference type="InterPro" id="IPR057326">
    <property type="entry name" value="KR_dom"/>
</dbReference>
<dbReference type="SUPFAM" id="SSF47336">
    <property type="entry name" value="ACP-like"/>
    <property type="match status" value="3"/>
</dbReference>
<dbReference type="SUPFAM" id="SSF56801">
    <property type="entry name" value="Acetyl-CoA synthetase-like"/>
    <property type="match status" value="3"/>
</dbReference>
<dbReference type="PROSITE" id="PS00455">
    <property type="entry name" value="AMP_BINDING"/>
    <property type="match status" value="2"/>
</dbReference>
<dbReference type="InterPro" id="IPR010060">
    <property type="entry name" value="NRPS_synth"/>
</dbReference>
<dbReference type="GO" id="GO:0031177">
    <property type="term" value="F:phosphopantetheine binding"/>
    <property type="evidence" value="ECO:0007669"/>
    <property type="project" value="InterPro"/>
</dbReference>
<dbReference type="Gene3D" id="1.10.1200.10">
    <property type="entry name" value="ACP-like"/>
    <property type="match status" value="3"/>
</dbReference>
<evidence type="ECO:0000259" key="10">
    <source>
        <dbReference type="PROSITE" id="PS50075"/>
    </source>
</evidence>
<organism evidence="11 12">
    <name type="scientific">Paenibacillus algorifonticola</name>
    <dbReference type="NCBI Taxonomy" id="684063"/>
    <lineage>
        <taxon>Bacteria</taxon>
        <taxon>Bacillati</taxon>
        <taxon>Bacillota</taxon>
        <taxon>Bacilli</taxon>
        <taxon>Bacillales</taxon>
        <taxon>Paenibacillaceae</taxon>
        <taxon>Paenibacillus</taxon>
    </lineage>
</organism>
<dbReference type="CDD" id="cd08953">
    <property type="entry name" value="KR_2_SDR_x"/>
    <property type="match status" value="1"/>
</dbReference>
<dbReference type="SMART" id="SM00823">
    <property type="entry name" value="PKS_PP"/>
    <property type="match status" value="3"/>
</dbReference>
<dbReference type="InterPro" id="IPR009081">
    <property type="entry name" value="PP-bd_ACP"/>
</dbReference>
<dbReference type="Pfam" id="PF13193">
    <property type="entry name" value="AMP-binding_C"/>
    <property type="match status" value="2"/>
</dbReference>
<evidence type="ECO:0000256" key="5">
    <source>
        <dbReference type="ARBA" id="ARBA00022598"/>
    </source>
</evidence>
<keyword evidence="4" id="KW-0597">Phosphoprotein</keyword>
<keyword evidence="8" id="KW-0511">Multifunctional enzyme</keyword>
<evidence type="ECO:0000256" key="3">
    <source>
        <dbReference type="ARBA" id="ARBA00022450"/>
    </source>
</evidence>
<evidence type="ECO:0000256" key="2">
    <source>
        <dbReference type="ARBA" id="ARBA00006432"/>
    </source>
</evidence>
<dbReference type="Gene3D" id="3.40.50.980">
    <property type="match status" value="4"/>
</dbReference>
<protein>
    <submittedName>
        <fullName evidence="11">Surfactin family lipopeptide synthetase A</fullName>
    </submittedName>
</protein>
<dbReference type="Gene3D" id="3.30.559.30">
    <property type="entry name" value="Nonribosomal peptide synthetase, condensation domain"/>
    <property type="match status" value="3"/>
</dbReference>
<dbReference type="EMBL" id="FONN01000022">
    <property type="protein sequence ID" value="SFF28087.1"/>
    <property type="molecule type" value="Genomic_DNA"/>
</dbReference>
<comment type="similarity">
    <text evidence="2">Belongs to the ATP-dependent AMP-binding enzyme family.</text>
</comment>
<dbReference type="InterPro" id="IPR023213">
    <property type="entry name" value="CAT-like_dom_sf"/>
</dbReference>
<dbReference type="FunFam" id="3.30.300.30:FF:000010">
    <property type="entry name" value="Enterobactin synthetase component F"/>
    <property type="match status" value="1"/>
</dbReference>
<dbReference type="GO" id="GO:0016874">
    <property type="term" value="F:ligase activity"/>
    <property type="evidence" value="ECO:0007669"/>
    <property type="project" value="UniProtKB-KW"/>
</dbReference>
<comment type="cofactor">
    <cofactor evidence="1">
        <name>pantetheine 4'-phosphate</name>
        <dbReference type="ChEBI" id="CHEBI:47942"/>
    </cofactor>
</comment>
<dbReference type="Gene3D" id="3.40.50.720">
    <property type="entry name" value="NAD(P)-binding Rossmann-like Domain"/>
    <property type="match status" value="1"/>
</dbReference>
<dbReference type="Gene3D" id="2.30.38.10">
    <property type="entry name" value="Luciferase, Domain 3"/>
    <property type="match status" value="2"/>
</dbReference>
<feature type="domain" description="Carrier" evidence="10">
    <location>
        <begin position="1234"/>
        <end position="1309"/>
    </location>
</feature>
<dbReference type="SUPFAM" id="SSF52777">
    <property type="entry name" value="CoA-dependent acyltransferases"/>
    <property type="match status" value="6"/>
</dbReference>
<dbReference type="SMART" id="SM00822">
    <property type="entry name" value="PKS_KR"/>
    <property type="match status" value="1"/>
</dbReference>
<evidence type="ECO:0000313" key="12">
    <source>
        <dbReference type="Proteomes" id="UP000183410"/>
    </source>
</evidence>
<dbReference type="FunFam" id="3.30.559.30:FF:000001">
    <property type="entry name" value="Non-ribosomal peptide synthetase"/>
    <property type="match status" value="1"/>
</dbReference>
<dbReference type="InterPro" id="IPR013968">
    <property type="entry name" value="PKS_KR"/>
</dbReference>
<dbReference type="InterPro" id="IPR042099">
    <property type="entry name" value="ANL_N_sf"/>
</dbReference>
<keyword evidence="12" id="KW-1185">Reference proteome</keyword>
<name>A0A1I2HGT1_9BACL</name>
<feature type="region of interest" description="Disordered" evidence="9">
    <location>
        <begin position="3300"/>
        <end position="3321"/>
    </location>
</feature>
<dbReference type="PANTHER" id="PTHR45527:SF1">
    <property type="entry name" value="FATTY ACID SYNTHASE"/>
    <property type="match status" value="1"/>
</dbReference>
<keyword evidence="6" id="KW-0677">Repeat</keyword>
<dbReference type="InterPro" id="IPR020845">
    <property type="entry name" value="AMP-binding_CS"/>
</dbReference>
<dbReference type="InterPro" id="IPR025110">
    <property type="entry name" value="AMP-bd_C"/>
</dbReference>
<dbReference type="InterPro" id="IPR036736">
    <property type="entry name" value="ACP-like_sf"/>
</dbReference>
<dbReference type="GO" id="GO:0005737">
    <property type="term" value="C:cytoplasm"/>
    <property type="evidence" value="ECO:0007669"/>
    <property type="project" value="TreeGrafter"/>
</dbReference>
<dbReference type="SUPFAM" id="SSF51735">
    <property type="entry name" value="NAD(P)-binding Rossmann-fold domains"/>
    <property type="match status" value="2"/>
</dbReference>
<dbReference type="NCBIfam" id="NF003417">
    <property type="entry name" value="PRK04813.1"/>
    <property type="match status" value="4"/>
</dbReference>
<keyword evidence="5" id="KW-0436">Ligase</keyword>
<dbReference type="GO" id="GO:0044550">
    <property type="term" value="P:secondary metabolite biosynthetic process"/>
    <property type="evidence" value="ECO:0007669"/>
    <property type="project" value="UniProtKB-ARBA"/>
</dbReference>
<dbReference type="FunFam" id="1.10.1200.10:FF:000005">
    <property type="entry name" value="Nonribosomal peptide synthetase 1"/>
    <property type="match status" value="2"/>
</dbReference>
<keyword evidence="3" id="KW-0596">Phosphopantetheine</keyword>
<dbReference type="InterPro" id="IPR010071">
    <property type="entry name" value="AA_adenyl_dom"/>
</dbReference>
<dbReference type="InterPro" id="IPR020806">
    <property type="entry name" value="PKS_PP-bd"/>
</dbReference>
<dbReference type="PANTHER" id="PTHR45527">
    <property type="entry name" value="NONRIBOSOMAL PEPTIDE SYNTHETASE"/>
    <property type="match status" value="1"/>
</dbReference>
<dbReference type="GO" id="GO:0043041">
    <property type="term" value="P:amino acid activation for nonribosomal peptide biosynthetic process"/>
    <property type="evidence" value="ECO:0007669"/>
    <property type="project" value="TreeGrafter"/>
</dbReference>
<dbReference type="FunFam" id="3.40.50.12780:FF:000012">
    <property type="entry name" value="Non-ribosomal peptide synthetase"/>
    <property type="match status" value="1"/>
</dbReference>
<dbReference type="Pfam" id="PF00550">
    <property type="entry name" value="PP-binding"/>
    <property type="match status" value="3"/>
</dbReference>
<dbReference type="NCBIfam" id="TIGR01733">
    <property type="entry name" value="AA-adenyl-dom"/>
    <property type="match status" value="2"/>
</dbReference>
<evidence type="ECO:0000313" key="11">
    <source>
        <dbReference type="EMBL" id="SFF28087.1"/>
    </source>
</evidence>
<feature type="domain" description="Carrier" evidence="10">
    <location>
        <begin position="3323"/>
        <end position="3399"/>
    </location>
</feature>
<dbReference type="GO" id="GO:0008610">
    <property type="term" value="P:lipid biosynthetic process"/>
    <property type="evidence" value="ECO:0007669"/>
    <property type="project" value="UniProtKB-ARBA"/>
</dbReference>
<gene>
    <name evidence="11" type="ORF">SAMN04487969_12267</name>
</gene>
<dbReference type="PROSITE" id="PS00012">
    <property type="entry name" value="PHOSPHOPANTETHEINE"/>
    <property type="match status" value="3"/>
</dbReference>
<dbReference type="Pfam" id="PF08659">
    <property type="entry name" value="KR"/>
    <property type="match status" value="1"/>
</dbReference>
<keyword evidence="7" id="KW-0045">Antibiotic biosynthesis</keyword>
<dbReference type="Pfam" id="PF00668">
    <property type="entry name" value="Condensation"/>
    <property type="match status" value="3"/>
</dbReference>
<sequence length="3865" mass="437016">MVFTLVRPEKNTAKARLDEKVLEQHIMKANQLGINKVMVFQESVIPETYYHFSDLFPVYEISRTEGKQKVTNHLTVSKLEQSKNMRKSYIATEPLPIKPHAPKSLQEVLRNIQKSNSIRTLTFFDREGREETWTYQEMLLEAERIFAGLVANGVVGGDYVIFQFIYNRSFISTLWACILGGFLPAPLGVVRDYTGWNNDVKKLNNIWNLLDHAVIVTDSELLPPLSKLSELWNVEEIKVLDIQTLSTYEANHNWNESMEDDLVLNIFTSGSTGVPKCVQHTNKSVLSMIHSSSTVLGITSEDIFLNWMPLDHVGGLILSHLQSTYYYCSQVHPQIEQFISRPLNWLDWMDRYQVSVTWGPNFAFALINSLEEELQAGSWNLQSVRHIINGAESIVPQTTQKYLNLLEPHALRESAITAAFGMSEFCSVITYSKSIIRGNLHSGTNTMTQESLTGALEFVDPDSPDAASMTELGAPLPGVSLRIVGRDNELLPECMIGRFQVKTDQLMKGYYRNQAANDEVMLDDGWFDTGDLAFLKEGILTITGRDKDVIIVNGKNYHNYEIESCVESVNGVSVTYAAACGIRDDANSVERLVIFFVPADDQFEYVLTVINKIQEEIVHKIGIMPEVIIPVAKQLFPKTNSGKIQRNELSNKYKAGHYSGIIQKIEKATGHANVIPHWFFQPEWKQQKLQEHSSDVASISRCYVLFADEHGLYKKIADNVILVEAGVSFEQVDANRYKLNPAKPEDYKELLQELALRQANITDIVHMWNYSEPASAAHTLATLRDSQVQGSHSLLLLIKGLSELMLSSVTVTVVTTNALLVNEDDRIAYDKSTMIGLVKTVEHEYSNMRCRVVDFDSILPELHGEAVKREIECAEAPALVAYRDGKRHIECLRQLIPEHVHEPKIPFVHAGMYVITGLGGIAKLVAAHLLNVYQAKLVIVGRTSLEELSANKKEIWSRLIEQSVRSGGQIEYRHAQIENEDEMSCIVRELEVKWKTQLRGIIHLAGIIREQLLTDMTVDSLEEHYTAKLYGTYVLHQIALERADCLFVAASSARTMTSGMTVGGYCSANSFVEAFVQHQRLCGIQAVCLSWSFWDEVGMSQGLIAKEAMIAKGYSAISAKRGLESLLTGVSVRQPVLYVGLDGTHHDIRARTVNPSPLQLNIHVLLQTKDGRGVFPTRLSEVIADYLQGIGQSGDFRLVVDEVRTWPELPGGESETEALMAHLASRLTRHRFVAPQTELEHELAGMWKELLHADRVGLTDSFFALGGHSLIATQLVSRLRERFGVPISLQDLFVNPTVSQLAECIQGMQEQSVMPTIQARPRPARIPMSNAQKRQWFIYQWEPDNVYYLNTFTLRITGRLDVEMLRQSIQSVVDRHETLRTSFSELDGELVQIVHPSCRLDIPLFDIRHEPDIEVEARRRSKLEATNPIHLAQDPLIRAQLLRTSEFGHQLLITIHHIVSDGWSIGVFLRELNELYTALSQGTAPNLAPLSIQYVDFSLWQEEWLDSRECHDQLSYWKQQLDGAPQMMELPTDFARPINQTFHGRRKYWTLNKPLSDGIRMLTRKHEATLFMTLISAFSTLLYRYSGQNDLVIGTAIANRNRVEVEQVIGMFVNTLALRFSFSNNLTFGDHLQQVKQMMLDAYEHQDIPFEVLLNELKVDRDPSTPPLVQVMFIVQNENLHITGLHDLDIAFQIEENDSSYFDIIVHVFEQQNGELTIQLDYNEDLYRDSTIEAMLKHYEALLERMTGNDRQRLNALPLLSEKELVQLESFHESATVRPYKASSLHEWFEQQVLRSPDRYACSDETERLSYKELNERANQLARSLRSMGVSRNRLVILLHERSVSMLVGMLGILKAGGAFLPIDPELPPERVAYLIEDSGAEFMVTRKELGLSRSFTGNMLLLDDASVYEGSSDNLEVDSGENDLLYVIYTSGTTGKPKGVQLEHRTLLNLLAYQQAHTDLVFDRVLQFTTLSFDVCYQEIFSTLLSGGELYMIDDERKRDVQQLAAFVNRHRIQTMFLPTSFLKLLASDPAYFEPLAGQVRQIVTAGEQLVLSNTMCEMLRQYQIKLYNHYGPSETHVVTIHEVNAEQSKELPPIGKPISDTEILILNDAGLYQPIGVIGEMYIAGISLARGYHNRPELTDEKFIAHPYRRNQLMYRTGDLARWLSDGSIEYVGRRDHQVKIRGHRVELGEIEAQLREHGAVKDAVVLVRGEGEHKYLSAYVVFAGVVNAVELRTQLANVLPDYMIPSRFIPLNAIPLTANGKVNRTALTEQEGFVTLETEHISPRNETEARLIEIWQELLGIETIGISSNFFALGGHSLNATLLLTRVRKAFGVEYALREFFAGPTIKEQAERIRQAGGKGQALIPQIAASDYYEASSAQKRLYAITQYEGASTSYNMPSLFKIEGALNEDRLRNAVQRIVDRHEVLRTTFVIQDGELKQCIHQNAVITIEKELIEKEQVSSYVRALIRPFDLSEAPLLRVGLLECEDRTQLLWIDRHHMVFDGLSMNVFMQELIDNYDEGAAPDALPVQYKDFVAWTNGRMQESLAKDESYWSERLSGELPVLQLPVDYPRPLTRSFEGARQPFSVHGELTGILRKLAEREGATLYMVLLAAFNILLAKYSGQEDVIVGSPIADRPHTDLEQLIGMFVNTLPMRNAPSADKSFVSFLAEVKHHTLAAFEHQNYPLESLVSNLAIERDVSRNPLFDAMLVFQNLASSKWASKDAAFAAYPLDFSAAKFDLTFDVMEQAEELYFEIEYSIRLFAPETIERMGRHYIQLLESLANRPDCLIGELDMVTEKEKQQLLTDFCGVPNKYSVKTLHELFVERAMAYPDRVAIEFGTRCMTYGELDAKSNALAHKLRESGIGSDQIVAIMVERSFEMIIFIIAVLKTGAAYLPVDPGFPAERISFILSDSGARMLLVKDRPAMGISAQVPVLAVHESELTAVCSDSFAAHPSSQAAAAYVMYTSGSTGNPKGVIVRHSGVVNLLTYLEQCYPLQESDAFLLKTTYTFDVSVTEIFGFFFGHGRLVILEQGAEKDPQRIMEVIKRCRITHINFVPSMLSIFPFESEQIRMMETLDYVFVAGEAMPMDLVRRFRGALPGVSLENLYGPTEATIYATGCSLDASCQHHVSIGRPVANTQTYIISPSGQLQPIGLPGELCIGGDGVAIGYLNYPELTARKFVANPYTNDGLLYSTGDLARWSADGTIEYLGRMDHQVKIRGYRIELDEIRQRLIELETVEDAVVVARSTDNGQSYLCAYYIAKQQWTVKELRRKLLEYLPDYMVPAFFISMEQFPQTSSGKIDRKQLPDPEGSVDTGEDYVEPRSELERLLCDCWEKILLLDNVGVLDDFFALGGDSIKAIQIASKFNGNERGWRLAVGDVLTHRTIERIAYHVKTNQEHVGYEQGLIAGDKQLTPIEHWFFARKLTEPHYFNQSIMLEWRKEFNIVRLEAAFEQLIAHHDGLRLNADLRARSLFFNNNHLHVPFKIAYYDLSGQGDSAQLAVEEATQVIKSSFNIELDLLIKVAAFDMGQSERRLLITAHHLLTDGITWRILLEDLAYVYGELEMGRKPSLPDKTASLLDWQAYVEGVSVAGTHREERAYWEEALLQPFSLPLDAETDEWIIAKQQTIRGALDPARTLLLRGESNRAFNTEITDLLLTALACAVHQWTSVTDLVVMLENHGRYTEALDVSRTTGWFTTMYPMRLQLIGETLSERIKGIKQQTRMLPHDGIGFGILQYLDKALPEDNGNLTELRFNYLGQFDQEFNNGLFGFTNMSAVGEIGAGNPMSAKVDVNCMIVEGIFSYEIAYHGTAMREETMLVFAESFMNHLEQIIEYTMSQEEVEFTPSDFEQADLDQNALDLLFQ</sequence>
<reference evidence="12" key="1">
    <citation type="submission" date="2016-10" db="EMBL/GenBank/DDBJ databases">
        <authorList>
            <person name="Varghese N."/>
            <person name="Submissions S."/>
        </authorList>
    </citation>
    <scope>NUCLEOTIDE SEQUENCE [LARGE SCALE GENOMIC DNA]</scope>
    <source>
        <strain evidence="12">CGMCC 1.10223</strain>
    </source>
</reference>
<dbReference type="InterPro" id="IPR049490">
    <property type="entry name" value="C883_1060-like_KR_N"/>
</dbReference>
<dbReference type="InterPro" id="IPR001242">
    <property type="entry name" value="Condensation_dom"/>
</dbReference>
<evidence type="ECO:0000256" key="7">
    <source>
        <dbReference type="ARBA" id="ARBA00023194"/>
    </source>
</evidence>
<evidence type="ECO:0000256" key="8">
    <source>
        <dbReference type="ARBA" id="ARBA00023268"/>
    </source>
</evidence>
<dbReference type="Proteomes" id="UP000183410">
    <property type="component" value="Unassembled WGS sequence"/>
</dbReference>
<evidence type="ECO:0000256" key="6">
    <source>
        <dbReference type="ARBA" id="ARBA00022737"/>
    </source>
</evidence>